<keyword evidence="6" id="KW-0902">Two-component regulatory system</keyword>
<gene>
    <name evidence="9" type="ORF">HM1_1630</name>
</gene>
<dbReference type="EMBL" id="CP000930">
    <property type="protein sequence ID" value="ABZ84200.1"/>
    <property type="molecule type" value="Genomic_DNA"/>
</dbReference>
<keyword evidence="10" id="KW-1185">Reference proteome</keyword>
<dbReference type="EC" id="2.7.13.3" evidence="3"/>
<dbReference type="AlphaFoldDB" id="B0TE05"/>
<dbReference type="GO" id="GO:0016020">
    <property type="term" value="C:membrane"/>
    <property type="evidence" value="ECO:0007669"/>
    <property type="project" value="UniProtKB-SubCell"/>
</dbReference>
<dbReference type="GO" id="GO:0007234">
    <property type="term" value="P:osmosensory signaling via phosphorelay pathway"/>
    <property type="evidence" value="ECO:0007669"/>
    <property type="project" value="TreeGrafter"/>
</dbReference>
<dbReference type="PANTHER" id="PTHR42878:SF14">
    <property type="entry name" value="OSMOLARITY TWO-COMPONENT SYSTEM PROTEIN SSK1"/>
    <property type="match status" value="1"/>
</dbReference>
<evidence type="ECO:0000256" key="5">
    <source>
        <dbReference type="ARBA" id="ARBA00022777"/>
    </source>
</evidence>
<dbReference type="InterPro" id="IPR000014">
    <property type="entry name" value="PAS"/>
</dbReference>
<evidence type="ECO:0000256" key="4">
    <source>
        <dbReference type="ARBA" id="ARBA00022679"/>
    </source>
</evidence>
<dbReference type="SMART" id="SM00387">
    <property type="entry name" value="HATPase_c"/>
    <property type="match status" value="1"/>
</dbReference>
<evidence type="ECO:0000256" key="6">
    <source>
        <dbReference type="ARBA" id="ARBA00023012"/>
    </source>
</evidence>
<comment type="catalytic activity">
    <reaction evidence="1">
        <text>ATP + protein L-histidine = ADP + protein N-phospho-L-histidine.</text>
        <dbReference type="EC" id="2.7.13.3"/>
    </reaction>
</comment>
<dbReference type="SUPFAM" id="SSF55874">
    <property type="entry name" value="ATPase domain of HSP90 chaperone/DNA topoisomerase II/histidine kinase"/>
    <property type="match status" value="1"/>
</dbReference>
<dbReference type="PROSITE" id="PS50109">
    <property type="entry name" value="HIS_KIN"/>
    <property type="match status" value="1"/>
</dbReference>
<dbReference type="Gene3D" id="3.30.565.10">
    <property type="entry name" value="Histidine kinase-like ATPase, C-terminal domain"/>
    <property type="match status" value="1"/>
</dbReference>
<sequence>MMDDYKEVGLVESSSAFSIEFSVNMLAERLSRREVEAQANLIEKLEGVQVAFNALPHVIMVLNRQRQIIFTNSALLALLGDVDMEMVLGVRPGEVLRCIHAQNETGGCGTTESCRTCGAFFALMNGLEGKLDCRDCRISVRAGDSVRALDVRVLASPFEVEGQKFLIVTMTDISHEKRRKMLERIFFHDVMNTASGLQGLLELGRDVEDLEEAKHLFVALESVASGLVDEIAEQRDLIAAENDELKVNPAYIRSRELLDGLVRQFAANDQYGRWSVRLDGRSENVTFLSSPVLLRRVLKNMLKNAVEASPPGAVITAGCRKTGDWVEFWVNNPVPMSREVQLQVFNRSFSTKGEGRGFGTYSMKLLTERYLNGRIYFTVSAETGTTFVAAYPLDNKEWKNEEFAG</sequence>
<keyword evidence="4" id="KW-0808">Transferase</keyword>
<keyword evidence="7" id="KW-0472">Membrane</keyword>
<dbReference type="Pfam" id="PF02518">
    <property type="entry name" value="HATPase_c"/>
    <property type="match status" value="1"/>
</dbReference>
<evidence type="ECO:0000256" key="1">
    <source>
        <dbReference type="ARBA" id="ARBA00000085"/>
    </source>
</evidence>
<dbReference type="eggNOG" id="COG0642">
    <property type="taxonomic scope" value="Bacteria"/>
</dbReference>
<dbReference type="STRING" id="498761.HM1_1630"/>
<dbReference type="KEGG" id="hmo:HM1_1630"/>
<evidence type="ECO:0000313" key="9">
    <source>
        <dbReference type="EMBL" id="ABZ84200.1"/>
    </source>
</evidence>
<evidence type="ECO:0000313" key="10">
    <source>
        <dbReference type="Proteomes" id="UP000008550"/>
    </source>
</evidence>
<organism evidence="9 10">
    <name type="scientific">Heliobacterium modesticaldum (strain ATCC 51547 / Ice1)</name>
    <dbReference type="NCBI Taxonomy" id="498761"/>
    <lineage>
        <taxon>Bacteria</taxon>
        <taxon>Bacillati</taxon>
        <taxon>Bacillota</taxon>
        <taxon>Clostridia</taxon>
        <taxon>Eubacteriales</taxon>
        <taxon>Heliobacteriaceae</taxon>
        <taxon>Heliomicrobium</taxon>
    </lineage>
</organism>
<dbReference type="InterPro" id="IPR003594">
    <property type="entry name" value="HATPase_dom"/>
</dbReference>
<dbReference type="PANTHER" id="PTHR42878">
    <property type="entry name" value="TWO-COMPONENT HISTIDINE KINASE"/>
    <property type="match status" value="1"/>
</dbReference>
<dbReference type="GO" id="GO:0004673">
    <property type="term" value="F:protein histidine kinase activity"/>
    <property type="evidence" value="ECO:0007669"/>
    <property type="project" value="UniProtKB-EC"/>
</dbReference>
<dbReference type="GO" id="GO:0030295">
    <property type="term" value="F:protein kinase activator activity"/>
    <property type="evidence" value="ECO:0007669"/>
    <property type="project" value="TreeGrafter"/>
</dbReference>
<reference evidence="9 10" key="1">
    <citation type="journal article" date="2008" name="J. Bacteriol.">
        <title>The genome of Heliobacterium modesticaldum, a phototrophic representative of the Firmicutes containing the simplest photosynthetic apparatus.</title>
        <authorList>
            <person name="Sattley W.M."/>
            <person name="Madigan M.T."/>
            <person name="Swingley W.D."/>
            <person name="Cheung P.C."/>
            <person name="Clocksin K.M."/>
            <person name="Conrad A.L."/>
            <person name="Dejesa L.C."/>
            <person name="Honchak B.M."/>
            <person name="Jung D.O."/>
            <person name="Karbach L.E."/>
            <person name="Kurdoglu A."/>
            <person name="Lahiri S."/>
            <person name="Mastrian S.D."/>
            <person name="Page L.E."/>
            <person name="Taylor H.L."/>
            <person name="Wang Z.T."/>
            <person name="Raymond J."/>
            <person name="Chen M."/>
            <person name="Blankenship R.E."/>
            <person name="Touchman J.W."/>
        </authorList>
    </citation>
    <scope>NUCLEOTIDE SEQUENCE [LARGE SCALE GENOMIC DNA]</scope>
    <source>
        <strain evidence="10">ATCC 51547 / Ice1</strain>
    </source>
</reference>
<evidence type="ECO:0000259" key="8">
    <source>
        <dbReference type="PROSITE" id="PS50109"/>
    </source>
</evidence>
<dbReference type="InterPro" id="IPR035965">
    <property type="entry name" value="PAS-like_dom_sf"/>
</dbReference>
<dbReference type="InterPro" id="IPR036890">
    <property type="entry name" value="HATPase_C_sf"/>
</dbReference>
<dbReference type="Pfam" id="PF13188">
    <property type="entry name" value="PAS_8"/>
    <property type="match status" value="1"/>
</dbReference>
<protein>
    <recommendedName>
        <fullName evidence="3">histidine kinase</fullName>
        <ecNumber evidence="3">2.7.13.3</ecNumber>
    </recommendedName>
</protein>
<evidence type="ECO:0000256" key="2">
    <source>
        <dbReference type="ARBA" id="ARBA00004370"/>
    </source>
</evidence>
<evidence type="ECO:0000256" key="3">
    <source>
        <dbReference type="ARBA" id="ARBA00012438"/>
    </source>
</evidence>
<dbReference type="InterPro" id="IPR050351">
    <property type="entry name" value="BphY/WalK/GraS-like"/>
</dbReference>
<proteinExistence type="predicted"/>
<accession>B0TE05</accession>
<name>B0TE05_HELMI</name>
<dbReference type="Proteomes" id="UP000008550">
    <property type="component" value="Chromosome"/>
</dbReference>
<evidence type="ECO:0000256" key="7">
    <source>
        <dbReference type="ARBA" id="ARBA00023136"/>
    </source>
</evidence>
<dbReference type="HOGENOM" id="CLU_049578_0_0_9"/>
<dbReference type="SUPFAM" id="SSF55785">
    <property type="entry name" value="PYP-like sensor domain (PAS domain)"/>
    <property type="match status" value="1"/>
</dbReference>
<keyword evidence="5 9" id="KW-0418">Kinase</keyword>
<dbReference type="Gene3D" id="3.30.450.20">
    <property type="entry name" value="PAS domain"/>
    <property type="match status" value="1"/>
</dbReference>
<dbReference type="InterPro" id="IPR005467">
    <property type="entry name" value="His_kinase_dom"/>
</dbReference>
<dbReference type="GO" id="GO:0000156">
    <property type="term" value="F:phosphorelay response regulator activity"/>
    <property type="evidence" value="ECO:0007669"/>
    <property type="project" value="TreeGrafter"/>
</dbReference>
<feature type="domain" description="Histidine kinase" evidence="8">
    <location>
        <begin position="185"/>
        <end position="395"/>
    </location>
</feature>
<comment type="subcellular location">
    <subcellularLocation>
        <location evidence="2">Membrane</location>
    </subcellularLocation>
</comment>